<dbReference type="PANTHER" id="PTHR48075:SF5">
    <property type="entry name" value="3-HYDROXYBUTYRYL-COA DEHYDROGENASE"/>
    <property type="match status" value="1"/>
</dbReference>
<name>A0A0B3RYH3_9RHOB</name>
<proteinExistence type="predicted"/>
<dbReference type="AlphaFoldDB" id="A0A0B3RYH3"/>
<keyword evidence="3" id="KW-0560">Oxidoreductase</keyword>
<dbReference type="EC" id="1.1.1.157" evidence="3"/>
<accession>A0A0B3RYH3</accession>
<evidence type="ECO:0000256" key="1">
    <source>
        <dbReference type="SAM" id="MobiDB-lite"/>
    </source>
</evidence>
<organism evidence="3 4">
    <name type="scientific">Mameliella alba</name>
    <dbReference type="NCBI Taxonomy" id="561184"/>
    <lineage>
        <taxon>Bacteria</taxon>
        <taxon>Pseudomonadati</taxon>
        <taxon>Pseudomonadota</taxon>
        <taxon>Alphaproteobacteria</taxon>
        <taxon>Rhodobacterales</taxon>
        <taxon>Roseobacteraceae</taxon>
        <taxon>Mameliella</taxon>
    </lineage>
</organism>
<dbReference type="PATRIC" id="fig|1515334.3.peg.3715"/>
<protein>
    <submittedName>
        <fullName evidence="3">3-hydroxyacyl-CoA dehydrogenase</fullName>
        <ecNumber evidence="3">1.1.1.157</ecNumber>
    </submittedName>
</protein>
<reference evidence="3 4" key="1">
    <citation type="submission" date="2014-10" db="EMBL/GenBank/DDBJ databases">
        <title>Genome sequence of Ponticoccus sp. strain UMTAT08 isolated from clonal culture of toxic dinoflagellate Alexandrium tamiyavanichii.</title>
        <authorList>
            <person name="Gan H.Y."/>
            <person name="Muhd D.-D."/>
            <person name="Mohd Noor M.E."/>
            <person name="Yeong Y.S."/>
            <person name="Usup G."/>
        </authorList>
    </citation>
    <scope>NUCLEOTIDE SEQUENCE [LARGE SCALE GENOMIC DNA]</scope>
    <source>
        <strain evidence="3 4">UMTAT08</strain>
    </source>
</reference>
<dbReference type="SUPFAM" id="SSF48179">
    <property type="entry name" value="6-phosphogluconate dehydrogenase C-terminal domain-like"/>
    <property type="match status" value="1"/>
</dbReference>
<evidence type="ECO:0000313" key="4">
    <source>
        <dbReference type="Proteomes" id="UP000030960"/>
    </source>
</evidence>
<dbReference type="Pfam" id="PF00725">
    <property type="entry name" value="3HCDH"/>
    <property type="match status" value="1"/>
</dbReference>
<evidence type="ECO:0000259" key="2">
    <source>
        <dbReference type="Pfam" id="PF00725"/>
    </source>
</evidence>
<dbReference type="GO" id="GO:0008691">
    <property type="term" value="F:3-hydroxybutyryl-CoA dehydrogenase activity"/>
    <property type="evidence" value="ECO:0007669"/>
    <property type="project" value="UniProtKB-EC"/>
</dbReference>
<dbReference type="EMBL" id="JSUQ01000015">
    <property type="protein sequence ID" value="KHQ51793.1"/>
    <property type="molecule type" value="Genomic_DNA"/>
</dbReference>
<keyword evidence="4" id="KW-1185">Reference proteome</keyword>
<gene>
    <name evidence="3" type="ORF">OA50_03695</name>
</gene>
<dbReference type="RefSeq" id="WP_052244640.1">
    <property type="nucleotide sequence ID" value="NZ_JSUQ01000015.1"/>
</dbReference>
<dbReference type="InterPro" id="IPR008927">
    <property type="entry name" value="6-PGluconate_DH-like_C_sf"/>
</dbReference>
<sequence>MESGLFGRKTGAGFYDYGDASSPVSGKGRPGGASLPKAVHLAPSANTRFPWIAERLAAAGVALTATPCSEGCGLNLVAPVGCDATETATSLGLPLGNAVAFDPVIPTPGEVTLMATIATRLKAVAAAAKALSTEGSAVSVIEDSPGFAVQRVIATIVNIACEIAQQRIAAPGDIDIAVGLGLNYPQGPLALGDHHGPALILEILDALHARTGDPRYRASLWLRHRAEAGLSLTHTAGSPLPAENTPAEQETA</sequence>
<dbReference type="Proteomes" id="UP000030960">
    <property type="component" value="Unassembled WGS sequence"/>
</dbReference>
<dbReference type="PANTHER" id="PTHR48075">
    <property type="entry name" value="3-HYDROXYACYL-COA DEHYDROGENASE FAMILY PROTEIN"/>
    <property type="match status" value="1"/>
</dbReference>
<evidence type="ECO:0000313" key="3">
    <source>
        <dbReference type="EMBL" id="KHQ51793.1"/>
    </source>
</evidence>
<feature type="region of interest" description="Disordered" evidence="1">
    <location>
        <begin position="232"/>
        <end position="252"/>
    </location>
</feature>
<dbReference type="GO" id="GO:0006635">
    <property type="term" value="P:fatty acid beta-oxidation"/>
    <property type="evidence" value="ECO:0007669"/>
    <property type="project" value="TreeGrafter"/>
</dbReference>
<dbReference type="Gene3D" id="1.10.1040.50">
    <property type="match status" value="1"/>
</dbReference>
<feature type="domain" description="3-hydroxyacyl-CoA dehydrogenase C-terminal" evidence="2">
    <location>
        <begin position="146"/>
        <end position="229"/>
    </location>
</feature>
<dbReference type="InterPro" id="IPR006108">
    <property type="entry name" value="3HC_DH_C"/>
</dbReference>
<dbReference type="STRING" id="561184.SAMN05216376_104130"/>
<comment type="caution">
    <text evidence="3">The sequence shown here is derived from an EMBL/GenBank/DDBJ whole genome shotgun (WGS) entry which is preliminary data.</text>
</comment>